<dbReference type="InterPro" id="IPR023213">
    <property type="entry name" value="CAT-like_dom_sf"/>
</dbReference>
<evidence type="ECO:0000313" key="6">
    <source>
        <dbReference type="EMBL" id="QPZ91032.1"/>
    </source>
</evidence>
<protein>
    <submittedName>
        <fullName evidence="6">Dihydrolipoamide acetyltransferase</fullName>
    </submittedName>
</protein>
<feature type="domain" description="2-oxoacid dehydrogenase acyltransferase catalytic" evidence="5">
    <location>
        <begin position="90"/>
        <end position="316"/>
    </location>
</feature>
<evidence type="ECO:0000259" key="5">
    <source>
        <dbReference type="Pfam" id="PF00198"/>
    </source>
</evidence>
<organism evidence="6 7">
    <name type="scientific">Thioclava electrotropha</name>
    <dbReference type="NCBI Taxonomy" id="1549850"/>
    <lineage>
        <taxon>Bacteria</taxon>
        <taxon>Pseudomonadati</taxon>
        <taxon>Pseudomonadota</taxon>
        <taxon>Alphaproteobacteria</taxon>
        <taxon>Rhodobacterales</taxon>
        <taxon>Paracoccaceae</taxon>
        <taxon>Thioclava</taxon>
    </lineage>
</organism>
<feature type="region of interest" description="Disordered" evidence="4">
    <location>
        <begin position="45"/>
        <end position="75"/>
    </location>
</feature>
<accession>A0ABX6YT51</accession>
<evidence type="ECO:0000256" key="4">
    <source>
        <dbReference type="SAM" id="MobiDB-lite"/>
    </source>
</evidence>
<dbReference type="SUPFAM" id="SSF52777">
    <property type="entry name" value="CoA-dependent acyltransferases"/>
    <property type="match status" value="1"/>
</dbReference>
<gene>
    <name evidence="6" type="ORF">AKL02_009020</name>
</gene>
<dbReference type="PANTHER" id="PTHR43178:SF2">
    <property type="entry name" value="DIHYDROLIPOYLLYSINE-RESIDUE ACETYLTRANSFERASE COMPONENT OF PYRUVATE DEHYDROGENASE COMPLEX"/>
    <property type="match status" value="1"/>
</dbReference>
<keyword evidence="2" id="KW-0808">Transferase</keyword>
<dbReference type="Pfam" id="PF00198">
    <property type="entry name" value="2-oxoacid_dh"/>
    <property type="match status" value="1"/>
</dbReference>
<dbReference type="InterPro" id="IPR050743">
    <property type="entry name" value="2-oxoacid_DH_E2_comp"/>
</dbReference>
<evidence type="ECO:0000256" key="1">
    <source>
        <dbReference type="ARBA" id="ARBA00001938"/>
    </source>
</evidence>
<evidence type="ECO:0000256" key="3">
    <source>
        <dbReference type="ARBA" id="ARBA00023315"/>
    </source>
</evidence>
<feature type="compositionally biased region" description="Low complexity" evidence="4">
    <location>
        <begin position="66"/>
        <end position="75"/>
    </location>
</feature>
<dbReference type="EMBL" id="CP053562">
    <property type="protein sequence ID" value="QPZ91032.1"/>
    <property type="molecule type" value="Genomic_DNA"/>
</dbReference>
<keyword evidence="7" id="KW-1185">Reference proteome</keyword>
<comment type="cofactor">
    <cofactor evidence="1">
        <name>(R)-lipoate</name>
        <dbReference type="ChEBI" id="CHEBI:83088"/>
    </cofactor>
</comment>
<evidence type="ECO:0000313" key="7">
    <source>
        <dbReference type="Proteomes" id="UP000192422"/>
    </source>
</evidence>
<evidence type="ECO:0000256" key="2">
    <source>
        <dbReference type="ARBA" id="ARBA00022679"/>
    </source>
</evidence>
<dbReference type="Proteomes" id="UP000192422">
    <property type="component" value="Chromosome"/>
</dbReference>
<keyword evidence="3" id="KW-0012">Acyltransferase</keyword>
<sequence length="317" mass="34687">MKACSNSWKRNTFRPVGEEETMSYVASPSVRSYAAERGVNLDRLAQETGRETLAREDVDRKADGMTSSAPTASPDAARYWDVDHAAFGPVTEEPLSRIARVAADNLSAANALIPQVTHHDSADMRAVEAFRKGLRDEARERGTRLTALAFHVRVLARCLREFPRFNASLDASGETLVLKDYVHVGIAVDTPNGLMVPVIRDADRKGLWEIAAEITDLSRKAQGRKLRPEEMGGASMTISNLGGIGGSAFTPIVNPPEVAILGITRSQVMPVWEGEWVPVPLCPLDLSYDHRVINGADAARFLARYAALLADPRRMLI</sequence>
<dbReference type="Gene3D" id="3.30.559.10">
    <property type="entry name" value="Chloramphenicol acetyltransferase-like domain"/>
    <property type="match status" value="1"/>
</dbReference>
<reference evidence="6 7" key="1">
    <citation type="submission" date="2020-05" db="EMBL/GenBank/DDBJ databases">
        <title>Thioclava electrotropha strain Elox9 finished genome.</title>
        <authorList>
            <person name="Rowe A.R."/>
            <person name="Wilbanks E.G."/>
        </authorList>
    </citation>
    <scope>NUCLEOTIDE SEQUENCE [LARGE SCALE GENOMIC DNA]</scope>
    <source>
        <strain evidence="6 7">Elox9</strain>
    </source>
</reference>
<feature type="compositionally biased region" description="Basic and acidic residues" evidence="4">
    <location>
        <begin position="45"/>
        <end position="63"/>
    </location>
</feature>
<name>A0ABX6YT51_9RHOB</name>
<proteinExistence type="predicted"/>
<dbReference type="PANTHER" id="PTHR43178">
    <property type="entry name" value="DIHYDROLIPOAMIDE ACETYLTRANSFERASE COMPONENT OF PYRUVATE DEHYDROGENASE COMPLEX"/>
    <property type="match status" value="1"/>
</dbReference>
<dbReference type="InterPro" id="IPR001078">
    <property type="entry name" value="2-oxoacid_DH_actylTfrase"/>
</dbReference>